<dbReference type="InterPro" id="IPR036259">
    <property type="entry name" value="MFS_trans_sf"/>
</dbReference>
<dbReference type="SUPFAM" id="SSF103473">
    <property type="entry name" value="MFS general substrate transporter"/>
    <property type="match status" value="1"/>
</dbReference>
<comment type="similarity">
    <text evidence="2">Belongs to the major facilitator superfamily. Proton-dependent oligopeptide transporter (POT/PTR) (TC 2.A.17) family.</text>
</comment>
<evidence type="ECO:0000256" key="7">
    <source>
        <dbReference type="SAM" id="Phobius"/>
    </source>
</evidence>
<name>A0AAE1MLK2_9FABA</name>
<feature type="transmembrane region" description="Helical" evidence="7">
    <location>
        <begin position="213"/>
        <end position="233"/>
    </location>
</feature>
<feature type="transmembrane region" description="Helical" evidence="7">
    <location>
        <begin position="542"/>
        <end position="566"/>
    </location>
</feature>
<dbReference type="PANTHER" id="PTHR11654">
    <property type="entry name" value="OLIGOPEPTIDE TRANSPORTER-RELATED"/>
    <property type="match status" value="1"/>
</dbReference>
<feature type="transmembrane region" description="Helical" evidence="7">
    <location>
        <begin position="97"/>
        <end position="123"/>
    </location>
</feature>
<feature type="transmembrane region" description="Helical" evidence="7">
    <location>
        <begin position="185"/>
        <end position="207"/>
    </location>
</feature>
<dbReference type="Proteomes" id="UP001293593">
    <property type="component" value="Unassembled WGS sequence"/>
</dbReference>
<feature type="transmembrane region" description="Helical" evidence="7">
    <location>
        <begin position="374"/>
        <end position="394"/>
    </location>
</feature>
<dbReference type="Pfam" id="PF00854">
    <property type="entry name" value="PTR2"/>
    <property type="match status" value="1"/>
</dbReference>
<gene>
    <name evidence="8" type="ORF">QN277_020984</name>
</gene>
<evidence type="ECO:0000256" key="5">
    <source>
        <dbReference type="ARBA" id="ARBA00023136"/>
    </source>
</evidence>
<reference evidence="8" key="1">
    <citation type="submission" date="2023-10" db="EMBL/GenBank/DDBJ databases">
        <title>Chromosome-level genome of the transformable northern wattle, Acacia crassicarpa.</title>
        <authorList>
            <person name="Massaro I."/>
            <person name="Sinha N.R."/>
            <person name="Poethig S."/>
            <person name="Leichty A.R."/>
        </authorList>
    </citation>
    <scope>NUCLEOTIDE SEQUENCE</scope>
    <source>
        <strain evidence="8">Acra3RX</strain>
        <tissue evidence="8">Leaf</tissue>
    </source>
</reference>
<keyword evidence="3 7" id="KW-0812">Transmembrane</keyword>
<feature type="transmembrane region" description="Helical" evidence="7">
    <location>
        <begin position="333"/>
        <end position="354"/>
    </location>
</feature>
<evidence type="ECO:0000256" key="3">
    <source>
        <dbReference type="ARBA" id="ARBA00022692"/>
    </source>
</evidence>
<keyword evidence="9" id="KW-1185">Reference proteome</keyword>
<sequence length="593" mass="66015">MEIENHTAAKGAATTTHQHYHRPRRRGGLRTLPFILANEVCDRFATSGFHANLISYLTQEMNMPLVSASNTLTNFSGTSSFTPLIGAFIADSFAGRFWTITIASLIYQLGLISITVSATLPSLRPPPCPTQVNCKEASLSQLWVLYASLLLTSIGTGGIRPCVVPFSGDQFDMSKKGVASRKWNLFNWYFFAMGLASLSAVTVVVYIQDNMSWAWGLGIPTITMLISVIAFVLGSHLYKTYKPSGSPLLRLLQVIVAAVHKRKLVLPQDPNLLYQNKHLDAHISLHGKLLHSDHYKWLDKAAIVTEEEARDANAPPNLWRLATVHRVEELKCIIGMIPIWAAGILLVASSSHLHSFVVLQARSMDRHLSHSFQIPPASMSIFSVLTMMFGVVVYERLFVPLARRFTNNPSGITCLQRMGVGFVIGIICTVVSALVEMKRKSVASKYHLLDDPKATIPISVFWLVPQYFLHGLAEVFMSVGHLEFLYDQSPESMKSTASALYSITTAIGSYIGTMMVSLVHDYSGKGSNWLPDRNINRGKLDYYYFLVSGIQVINLIYYLICAWLYTYKPLEEVSEMTNEEEDLDLGNDKSLGC</sequence>
<keyword evidence="5 7" id="KW-0472">Membrane</keyword>
<evidence type="ECO:0000313" key="8">
    <source>
        <dbReference type="EMBL" id="KAK4272422.1"/>
    </source>
</evidence>
<organism evidence="8 9">
    <name type="scientific">Acacia crassicarpa</name>
    <name type="common">northern wattle</name>
    <dbReference type="NCBI Taxonomy" id="499986"/>
    <lineage>
        <taxon>Eukaryota</taxon>
        <taxon>Viridiplantae</taxon>
        <taxon>Streptophyta</taxon>
        <taxon>Embryophyta</taxon>
        <taxon>Tracheophyta</taxon>
        <taxon>Spermatophyta</taxon>
        <taxon>Magnoliopsida</taxon>
        <taxon>eudicotyledons</taxon>
        <taxon>Gunneridae</taxon>
        <taxon>Pentapetalae</taxon>
        <taxon>rosids</taxon>
        <taxon>fabids</taxon>
        <taxon>Fabales</taxon>
        <taxon>Fabaceae</taxon>
        <taxon>Caesalpinioideae</taxon>
        <taxon>mimosoid clade</taxon>
        <taxon>Acacieae</taxon>
        <taxon>Acacia</taxon>
    </lineage>
</organism>
<keyword evidence="4 7" id="KW-1133">Transmembrane helix</keyword>
<feature type="transmembrane region" description="Helical" evidence="7">
    <location>
        <begin position="498"/>
        <end position="522"/>
    </location>
</feature>
<dbReference type="EMBL" id="JAWXYG010000005">
    <property type="protein sequence ID" value="KAK4272422.1"/>
    <property type="molecule type" value="Genomic_DNA"/>
</dbReference>
<evidence type="ECO:0000256" key="6">
    <source>
        <dbReference type="SAM" id="MobiDB-lite"/>
    </source>
</evidence>
<evidence type="ECO:0000256" key="4">
    <source>
        <dbReference type="ARBA" id="ARBA00022989"/>
    </source>
</evidence>
<feature type="transmembrane region" description="Helical" evidence="7">
    <location>
        <begin position="143"/>
        <end position="164"/>
    </location>
</feature>
<feature type="transmembrane region" description="Helical" evidence="7">
    <location>
        <begin position="415"/>
        <end position="435"/>
    </location>
</feature>
<dbReference type="AlphaFoldDB" id="A0AAE1MLK2"/>
<evidence type="ECO:0000256" key="1">
    <source>
        <dbReference type="ARBA" id="ARBA00004141"/>
    </source>
</evidence>
<dbReference type="Gene3D" id="1.20.1250.20">
    <property type="entry name" value="MFS general substrate transporter like domains"/>
    <property type="match status" value="1"/>
</dbReference>
<protein>
    <submittedName>
        <fullName evidence="8">Uncharacterized protein</fullName>
    </submittedName>
</protein>
<evidence type="ECO:0000313" key="9">
    <source>
        <dbReference type="Proteomes" id="UP001293593"/>
    </source>
</evidence>
<evidence type="ECO:0000256" key="2">
    <source>
        <dbReference type="ARBA" id="ARBA00005982"/>
    </source>
</evidence>
<comment type="caution">
    <text evidence="8">The sequence shown here is derived from an EMBL/GenBank/DDBJ whole genome shotgun (WGS) entry which is preliminary data.</text>
</comment>
<accession>A0AAE1MLK2</accession>
<dbReference type="GO" id="GO:0016020">
    <property type="term" value="C:membrane"/>
    <property type="evidence" value="ECO:0007669"/>
    <property type="project" value="UniProtKB-SubCell"/>
</dbReference>
<proteinExistence type="inferred from homology"/>
<comment type="subcellular location">
    <subcellularLocation>
        <location evidence="1">Membrane</location>
        <topology evidence="1">Multi-pass membrane protein</topology>
    </subcellularLocation>
</comment>
<dbReference type="GO" id="GO:0022857">
    <property type="term" value="F:transmembrane transporter activity"/>
    <property type="evidence" value="ECO:0007669"/>
    <property type="project" value="InterPro"/>
</dbReference>
<feature type="region of interest" description="Disordered" evidence="6">
    <location>
        <begin position="1"/>
        <end position="25"/>
    </location>
</feature>
<dbReference type="InterPro" id="IPR000109">
    <property type="entry name" value="POT_fam"/>
</dbReference>